<reference evidence="2 3" key="1">
    <citation type="submission" date="2013-02" db="EMBL/GenBank/DDBJ databases">
        <title>Genome sequence of Clostridium saccharoperbutylacetonicum N1-4(HMT).</title>
        <authorList>
            <person name="Poehlein A."/>
            <person name="Daniel R."/>
        </authorList>
    </citation>
    <scope>NUCLEOTIDE SEQUENCE [LARGE SCALE GENOMIC DNA]</scope>
    <source>
        <strain evidence="3">N1-4(HMT)</strain>
    </source>
</reference>
<dbReference type="GO" id="GO:0016853">
    <property type="term" value="F:isomerase activity"/>
    <property type="evidence" value="ECO:0007669"/>
    <property type="project" value="UniProtKB-KW"/>
</dbReference>
<keyword evidence="2" id="KW-0413">Isomerase</keyword>
<dbReference type="PANTHER" id="PTHR12110">
    <property type="entry name" value="HYDROXYPYRUVATE ISOMERASE"/>
    <property type="match status" value="1"/>
</dbReference>
<dbReference type="AlphaFoldDB" id="M1MMN1"/>
<name>M1MMN1_9CLOT</name>
<dbReference type="Proteomes" id="UP000011728">
    <property type="component" value="Chromosome"/>
</dbReference>
<organism evidence="2 3">
    <name type="scientific">Clostridium saccharoperbutylacetonicum N1-4(HMT)</name>
    <dbReference type="NCBI Taxonomy" id="931276"/>
    <lineage>
        <taxon>Bacteria</taxon>
        <taxon>Bacillati</taxon>
        <taxon>Bacillota</taxon>
        <taxon>Clostridia</taxon>
        <taxon>Eubacteriales</taxon>
        <taxon>Clostridiaceae</taxon>
        <taxon>Clostridium</taxon>
    </lineage>
</organism>
<keyword evidence="3" id="KW-1185">Reference proteome</keyword>
<dbReference type="InterPro" id="IPR036237">
    <property type="entry name" value="Xyl_isomerase-like_sf"/>
</dbReference>
<proteinExistence type="predicted"/>
<dbReference type="eggNOG" id="COG1082">
    <property type="taxonomic scope" value="Bacteria"/>
</dbReference>
<dbReference type="InterPro" id="IPR013022">
    <property type="entry name" value="Xyl_isomerase-like_TIM-brl"/>
</dbReference>
<dbReference type="Pfam" id="PF01261">
    <property type="entry name" value="AP_endonuc_2"/>
    <property type="match status" value="1"/>
</dbReference>
<evidence type="ECO:0000313" key="3">
    <source>
        <dbReference type="Proteomes" id="UP000011728"/>
    </source>
</evidence>
<dbReference type="HOGENOM" id="CLU_080433_1_0_9"/>
<dbReference type="Gene3D" id="3.20.20.150">
    <property type="entry name" value="Divalent-metal-dependent TIM barrel enzymes"/>
    <property type="match status" value="1"/>
</dbReference>
<protein>
    <submittedName>
        <fullName evidence="2">Sugar phosphate isomerase/epimerase</fullName>
    </submittedName>
</protein>
<evidence type="ECO:0000259" key="1">
    <source>
        <dbReference type="Pfam" id="PF01261"/>
    </source>
</evidence>
<dbReference type="PATRIC" id="fig|931276.5.peg.2230"/>
<dbReference type="STRING" id="36745.CLSAP_20510"/>
<gene>
    <name evidence="2" type="ORF">Cspa_c22310</name>
</gene>
<dbReference type="KEGG" id="csr:Cspa_c22310"/>
<dbReference type="RefSeq" id="WP_015392315.1">
    <property type="nucleotide sequence ID" value="NC_020291.1"/>
</dbReference>
<sequence length="278" mass="31938">MRIGIRAHDIEHDSLEELAEIAHKKNIKSFHFAPKKVINEFHIKKGCLTPGFAQYVKNILRKNELNISILGSYVNLANPNDDGLKEEIETFKEHIRFAKYMGESVVATETGCYNREYVYTEKNDTEEAFQRSLNSIKEIVAEAEKFGIVVGIEGSIEHVMSTPQKLKRLLDNVKSNNLQIVFDPVNLIDASNYDKMDDIIKESFQLFGDRIICVHTKDFIYKDGKPKRVSIGTGQFNYPLLLSLIKESKPFIDIILEETVNEDRDASIKFIEETYKKI</sequence>
<feature type="domain" description="Xylose isomerase-like TIM barrel" evidence="1">
    <location>
        <begin position="54"/>
        <end position="269"/>
    </location>
</feature>
<accession>M1MMN1</accession>
<dbReference type="OrthoDB" id="2063291at2"/>
<dbReference type="InterPro" id="IPR050312">
    <property type="entry name" value="IolE/XylAMocC-like"/>
</dbReference>
<evidence type="ECO:0000313" key="2">
    <source>
        <dbReference type="EMBL" id="AGF55996.1"/>
    </source>
</evidence>
<dbReference type="EMBL" id="CP004121">
    <property type="protein sequence ID" value="AGF55996.1"/>
    <property type="molecule type" value="Genomic_DNA"/>
</dbReference>
<dbReference type="SUPFAM" id="SSF51658">
    <property type="entry name" value="Xylose isomerase-like"/>
    <property type="match status" value="1"/>
</dbReference>